<dbReference type="STRING" id="471853.Bcav_3606"/>
<evidence type="ECO:0000256" key="1">
    <source>
        <dbReference type="SAM" id="MobiDB-lite"/>
    </source>
</evidence>
<keyword evidence="2" id="KW-0472">Membrane</keyword>
<feature type="transmembrane region" description="Helical" evidence="2">
    <location>
        <begin position="108"/>
        <end position="128"/>
    </location>
</feature>
<dbReference type="HOGENOM" id="CLU_1944518_0_0_11"/>
<evidence type="ECO:0000313" key="3">
    <source>
        <dbReference type="EMBL" id="ACQ81848.1"/>
    </source>
</evidence>
<feature type="region of interest" description="Disordered" evidence="1">
    <location>
        <begin position="1"/>
        <end position="20"/>
    </location>
</feature>
<accession>C5C304</accession>
<feature type="transmembrane region" description="Helical" evidence="2">
    <location>
        <begin position="27"/>
        <end position="48"/>
    </location>
</feature>
<dbReference type="KEGG" id="bcv:Bcav_3606"/>
<dbReference type="Proteomes" id="UP000007962">
    <property type="component" value="Chromosome"/>
</dbReference>
<dbReference type="RefSeq" id="WP_015884085.1">
    <property type="nucleotide sequence ID" value="NC_012669.1"/>
</dbReference>
<dbReference type="AlphaFoldDB" id="C5C304"/>
<name>C5C304_BEUC1</name>
<dbReference type="EMBL" id="CP001618">
    <property type="protein sequence ID" value="ACQ81848.1"/>
    <property type="molecule type" value="Genomic_DNA"/>
</dbReference>
<keyword evidence="2" id="KW-0812">Transmembrane</keyword>
<proteinExistence type="predicted"/>
<evidence type="ECO:0000313" key="4">
    <source>
        <dbReference type="Proteomes" id="UP000007962"/>
    </source>
</evidence>
<evidence type="ECO:0000256" key="2">
    <source>
        <dbReference type="SAM" id="Phobius"/>
    </source>
</evidence>
<feature type="transmembrane region" description="Helical" evidence="2">
    <location>
        <begin position="77"/>
        <end position="101"/>
    </location>
</feature>
<reference evidence="3 4" key="1">
    <citation type="journal article" date="2009" name="Stand. Genomic Sci.">
        <title>Complete genome sequence of Beutenbergia cavernae type strain (HKI 0122).</title>
        <authorList>
            <person name="Land M."/>
            <person name="Pukall R."/>
            <person name="Abt B."/>
            <person name="Goker M."/>
            <person name="Rohde M."/>
            <person name="Glavina Del Rio T."/>
            <person name="Tice H."/>
            <person name="Copeland A."/>
            <person name="Cheng J.F."/>
            <person name="Lucas S."/>
            <person name="Chen F."/>
            <person name="Nolan M."/>
            <person name="Bruce D."/>
            <person name="Goodwin L."/>
            <person name="Pitluck S."/>
            <person name="Ivanova N."/>
            <person name="Mavromatis K."/>
            <person name="Ovchinnikova G."/>
            <person name="Pati A."/>
            <person name="Chen A."/>
            <person name="Palaniappan K."/>
            <person name="Hauser L."/>
            <person name="Chang Y.J."/>
            <person name="Jefferies C.C."/>
            <person name="Saunders E."/>
            <person name="Brettin T."/>
            <person name="Detter J.C."/>
            <person name="Han C."/>
            <person name="Chain P."/>
            <person name="Bristow J."/>
            <person name="Eisen J.A."/>
            <person name="Markowitz V."/>
            <person name="Hugenholtz P."/>
            <person name="Kyrpides N.C."/>
            <person name="Klenk H.P."/>
            <person name="Lapidus A."/>
        </authorList>
    </citation>
    <scope>NUCLEOTIDE SEQUENCE [LARGE SCALE GENOMIC DNA]</scope>
    <source>
        <strain evidence="4">ATCC BAA-8 / DSM 12333 / NBRC 16432</strain>
    </source>
</reference>
<protein>
    <submittedName>
        <fullName evidence="3">Uncharacterized protein</fullName>
    </submittedName>
</protein>
<feature type="compositionally biased region" description="Pro residues" evidence="1">
    <location>
        <begin position="1"/>
        <end position="14"/>
    </location>
</feature>
<keyword evidence="4" id="KW-1185">Reference proteome</keyword>
<gene>
    <name evidence="3" type="ordered locus">Bcav_3606</name>
</gene>
<keyword evidence="2" id="KW-1133">Transmembrane helix</keyword>
<organism evidence="3 4">
    <name type="scientific">Beutenbergia cavernae (strain ATCC BAA-8 / DSM 12333 / CCUG 43141 / JCM 11478 / NBRC 16432 / NCIMB 13614 / HKI 0122)</name>
    <dbReference type="NCBI Taxonomy" id="471853"/>
    <lineage>
        <taxon>Bacteria</taxon>
        <taxon>Bacillati</taxon>
        <taxon>Actinomycetota</taxon>
        <taxon>Actinomycetes</taxon>
        <taxon>Micrococcales</taxon>
        <taxon>Beutenbergiaceae</taxon>
        <taxon>Beutenbergia</taxon>
    </lineage>
</organism>
<sequence>MTTPTPPGPSPVPPAGREAGQPGRGAAAWLGYAVGLVALGVLAVATFVQSLRSVIACSRPPELAPATWYCGSDVATALLPLVPILAFLGYVVAGAVSVVVLRRSTASVVVPLVLAVLAAVVLIAQLLLL</sequence>